<dbReference type="Gene3D" id="3.60.20.10">
    <property type="entry name" value="Glutamine Phosphoribosylpyrophosphate, subunit 1, domain 1"/>
    <property type="match status" value="1"/>
</dbReference>
<geneLocation type="plasmid" evidence="7 8">
    <name>unnamed1</name>
</geneLocation>
<evidence type="ECO:0000256" key="1">
    <source>
        <dbReference type="ARBA" id="ARBA00006586"/>
    </source>
</evidence>
<sequence length="814" mass="88653">MRVQGWRKWTIYPLMWLSILVALAALLLLAAVLYLRASLAQLDGEQWAPKLAASVTVARDARGVPLVSAGDRLDAAYAVGFVHAQERFFQMDLLRRTAAGELAELFGPRVLPLDRSHRLHRFRARAEQRLASLSLSERELLDRYTAGVNHGLSGLRAKPFEYALTRTSPRPWSNADSLLVVWAMFLDLQGNLGPRAQARGWLRAHSTAEQLSFLLPEVSEWDQPFDAGVPAPAQPIPARAPVWWGRPGDAPERLALANVVDAVGSNNFALAGARTATGAAIVSDDMHLGLQLPNTWYLLAMRIGPERIAGVTLPGAPPFIIAGSNGHVAWALTNSKGDYLDLVALAQDPTRPDEVRTTDGWERPVETVERIRVKGADDERLVVRETRLGPIQTIGGRPFALHWIAYDPAAINLNHMKLERATTLDEALTIANSDGIPAQNFVAGDEHGNIGWTIAGMLPQRDDRAGTSPLGDRGPTWHRLLPPERYPRRVNPLNGQLSTANNRQLIGDGAQHIGDGGFDLGARQHQLRQDLAALKGRIGIPAAYRVALDDRALFIARWRERALALLDPAALRGHPQRAEFRRLLELSWNGHASTDSVGYRLARAYMWSLHALLFGGADREMTAGDPKANMALASSRWPVVVARLLDAQPAGWLPAGYADWRALQLASVDQVIGDLTSGGQSLAAAAWGERNRASIEHPISASLPRFLRTWLAVPDDPLPGDANMPRVAGPRFGQSERMTLSPGHEEQALFDMPGGQSGHPLSPFFLAGHADWVNGMPSPLLPGKARYTLTLMPCLVCDAGGSAATTGERHAPST</sequence>
<name>A0A7Z2W2N3_9BURK</name>
<dbReference type="InterPro" id="IPR029055">
    <property type="entry name" value="Ntn_hydrolases_N"/>
</dbReference>
<keyword evidence="5" id="KW-0479">Metal-binding</keyword>
<evidence type="ECO:0000313" key="7">
    <source>
        <dbReference type="EMBL" id="QJE03726.1"/>
    </source>
</evidence>
<protein>
    <submittedName>
        <fullName evidence="7">Penicillin acylase family protein</fullName>
    </submittedName>
</protein>
<dbReference type="AlphaFoldDB" id="A0A7Z2W2N3"/>
<keyword evidence="8" id="KW-1185">Reference proteome</keyword>
<feature type="binding site" evidence="5">
    <location>
        <position position="338"/>
    </location>
    <ligand>
        <name>Ca(2+)</name>
        <dbReference type="ChEBI" id="CHEBI:29108"/>
    </ligand>
</feature>
<gene>
    <name evidence="7" type="ORF">HH212_26595</name>
</gene>
<dbReference type="PANTHER" id="PTHR34218:SF4">
    <property type="entry name" value="ACYL-HOMOSERINE LACTONE ACYLASE QUIP"/>
    <property type="match status" value="1"/>
</dbReference>
<accession>A0A7Z2W2N3</accession>
<feature type="binding site" evidence="5">
    <location>
        <position position="341"/>
    </location>
    <ligand>
        <name>Ca(2+)</name>
        <dbReference type="ChEBI" id="CHEBI:29108"/>
    </ligand>
</feature>
<dbReference type="EMBL" id="CP051686">
    <property type="protein sequence ID" value="QJE03726.1"/>
    <property type="molecule type" value="Genomic_DNA"/>
</dbReference>
<comment type="cofactor">
    <cofactor evidence="5">
        <name>Ca(2+)</name>
        <dbReference type="ChEBI" id="CHEBI:29108"/>
    </cofactor>
    <text evidence="5">Binds 1 Ca(2+) ion per dimer.</text>
</comment>
<dbReference type="KEGG" id="mfy:HH212_26595"/>
<keyword evidence="7" id="KW-0614">Plasmid</keyword>
<dbReference type="GO" id="GO:0016811">
    <property type="term" value="F:hydrolase activity, acting on carbon-nitrogen (but not peptide) bonds, in linear amides"/>
    <property type="evidence" value="ECO:0007669"/>
    <property type="project" value="InterPro"/>
</dbReference>
<keyword evidence="3" id="KW-0865">Zymogen</keyword>
<dbReference type="PIRSF" id="PIRSF001227">
    <property type="entry name" value="Pen_acylase"/>
    <property type="match status" value="1"/>
</dbReference>
<dbReference type="InterPro" id="IPR002692">
    <property type="entry name" value="S45"/>
</dbReference>
<keyword evidence="2" id="KW-0378">Hydrolase</keyword>
<evidence type="ECO:0000256" key="2">
    <source>
        <dbReference type="ARBA" id="ARBA00022801"/>
    </source>
</evidence>
<reference evidence="7 8" key="1">
    <citation type="submission" date="2020-04" db="EMBL/GenBank/DDBJ databases">
        <title>Genome sequencing of novel species.</title>
        <authorList>
            <person name="Heo J."/>
            <person name="Kim S.-J."/>
            <person name="Kim J.-S."/>
            <person name="Hong S.-B."/>
            <person name="Kwon S.-W."/>
        </authorList>
    </citation>
    <scope>NUCLEOTIDE SEQUENCE [LARGE SCALE GENOMIC DNA]</scope>
    <source>
        <strain evidence="7 8">GN2-R2</strain>
        <plasmid evidence="7 8">unnamed1</plasmid>
    </source>
</reference>
<evidence type="ECO:0000313" key="8">
    <source>
        <dbReference type="Proteomes" id="UP000502415"/>
    </source>
</evidence>
<evidence type="ECO:0000256" key="4">
    <source>
        <dbReference type="PIRSR" id="PIRSR001227-1"/>
    </source>
</evidence>
<feature type="active site" description="Nucleophile" evidence="4">
    <location>
        <position position="265"/>
    </location>
</feature>
<dbReference type="InterPro" id="IPR014395">
    <property type="entry name" value="Pen/GL7ACA/AHL_acylase"/>
</dbReference>
<feature type="region of interest" description="Disordered" evidence="6">
    <location>
        <begin position="465"/>
        <end position="485"/>
    </location>
</feature>
<dbReference type="SUPFAM" id="SSF56235">
    <property type="entry name" value="N-terminal nucleophile aminohydrolases (Ntn hydrolases)"/>
    <property type="match status" value="1"/>
</dbReference>
<dbReference type="InterPro" id="IPR023343">
    <property type="entry name" value="Penicillin_amidase_dom1"/>
</dbReference>
<proteinExistence type="inferred from homology"/>
<evidence type="ECO:0000256" key="3">
    <source>
        <dbReference type="ARBA" id="ARBA00023145"/>
    </source>
</evidence>
<evidence type="ECO:0000256" key="5">
    <source>
        <dbReference type="PIRSR" id="PIRSR001227-2"/>
    </source>
</evidence>
<dbReference type="InterPro" id="IPR043146">
    <property type="entry name" value="Penicillin_amidase_N_B-knob"/>
</dbReference>
<dbReference type="Gene3D" id="1.10.1400.10">
    <property type="match status" value="1"/>
</dbReference>
<dbReference type="Gene3D" id="1.10.439.10">
    <property type="entry name" value="Penicillin Amidohydrolase, domain 1"/>
    <property type="match status" value="1"/>
</dbReference>
<dbReference type="GO" id="GO:0017000">
    <property type="term" value="P:antibiotic biosynthetic process"/>
    <property type="evidence" value="ECO:0007669"/>
    <property type="project" value="InterPro"/>
</dbReference>
<organism evidence="7 8">
    <name type="scientific">Massilia forsythiae</name>
    <dbReference type="NCBI Taxonomy" id="2728020"/>
    <lineage>
        <taxon>Bacteria</taxon>
        <taxon>Pseudomonadati</taxon>
        <taxon>Pseudomonadota</taxon>
        <taxon>Betaproteobacteria</taxon>
        <taxon>Burkholderiales</taxon>
        <taxon>Oxalobacteraceae</taxon>
        <taxon>Telluria group</taxon>
        <taxon>Massilia</taxon>
    </lineage>
</organism>
<evidence type="ECO:0000256" key="6">
    <source>
        <dbReference type="SAM" id="MobiDB-lite"/>
    </source>
</evidence>
<dbReference type="PANTHER" id="PTHR34218">
    <property type="entry name" value="PEPTIDASE S45 PENICILLIN AMIDASE"/>
    <property type="match status" value="1"/>
</dbReference>
<dbReference type="Gene3D" id="2.30.120.10">
    <property type="match status" value="1"/>
</dbReference>
<dbReference type="Pfam" id="PF01804">
    <property type="entry name" value="Penicil_amidase"/>
    <property type="match status" value="1"/>
</dbReference>
<dbReference type="Proteomes" id="UP000502415">
    <property type="component" value="Plasmid unnamed1"/>
</dbReference>
<dbReference type="GO" id="GO:0046872">
    <property type="term" value="F:metal ion binding"/>
    <property type="evidence" value="ECO:0007669"/>
    <property type="project" value="UniProtKB-KW"/>
</dbReference>
<comment type="similarity">
    <text evidence="1">Belongs to the peptidase S45 family.</text>
</comment>
<dbReference type="InterPro" id="IPR043147">
    <property type="entry name" value="Penicillin_amidase_A-knob"/>
</dbReference>
<keyword evidence="5" id="KW-0106">Calcium</keyword>